<feature type="compositionally biased region" description="Low complexity" evidence="9">
    <location>
        <begin position="321"/>
        <end position="332"/>
    </location>
</feature>
<accession>A0A6G1J0I0</accession>
<keyword evidence="7" id="KW-0804">Transcription</keyword>
<dbReference type="InterPro" id="IPR013734">
    <property type="entry name" value="TF_Nrm1/Whi5"/>
</dbReference>
<evidence type="ECO:0008006" key="12">
    <source>
        <dbReference type="Google" id="ProtNLM"/>
    </source>
</evidence>
<feature type="region of interest" description="Disordered" evidence="9">
    <location>
        <begin position="186"/>
        <end position="264"/>
    </location>
</feature>
<dbReference type="Pfam" id="PF08528">
    <property type="entry name" value="Whi5"/>
    <property type="match status" value="1"/>
</dbReference>
<keyword evidence="8" id="KW-0539">Nucleus</keyword>
<feature type="region of interest" description="Disordered" evidence="9">
    <location>
        <begin position="278"/>
        <end position="418"/>
    </location>
</feature>
<feature type="compositionally biased region" description="Low complexity" evidence="9">
    <location>
        <begin position="398"/>
        <end position="410"/>
    </location>
</feature>
<evidence type="ECO:0000256" key="7">
    <source>
        <dbReference type="ARBA" id="ARBA00023163"/>
    </source>
</evidence>
<evidence type="ECO:0000256" key="2">
    <source>
        <dbReference type="ARBA" id="ARBA00004496"/>
    </source>
</evidence>
<evidence type="ECO:0000256" key="4">
    <source>
        <dbReference type="ARBA" id="ARBA00022490"/>
    </source>
</evidence>
<dbReference type="GO" id="GO:0033309">
    <property type="term" value="C:SBF transcription complex"/>
    <property type="evidence" value="ECO:0007669"/>
    <property type="project" value="TreeGrafter"/>
</dbReference>
<feature type="compositionally biased region" description="Polar residues" evidence="9">
    <location>
        <begin position="197"/>
        <end position="218"/>
    </location>
</feature>
<keyword evidence="11" id="KW-1185">Reference proteome</keyword>
<feature type="compositionally biased region" description="Low complexity" evidence="9">
    <location>
        <begin position="60"/>
        <end position="72"/>
    </location>
</feature>
<dbReference type="Proteomes" id="UP000799291">
    <property type="component" value="Unassembled WGS sequence"/>
</dbReference>
<feature type="compositionally biased region" description="Low complexity" evidence="9">
    <location>
        <begin position="369"/>
        <end position="382"/>
    </location>
</feature>
<dbReference type="AlphaFoldDB" id="A0A6G1J0I0"/>
<evidence type="ECO:0000256" key="8">
    <source>
        <dbReference type="ARBA" id="ARBA00023242"/>
    </source>
</evidence>
<comment type="subcellular location">
    <subcellularLocation>
        <location evidence="2">Cytoplasm</location>
    </subcellularLocation>
    <subcellularLocation>
        <location evidence="1">Nucleus</location>
    </subcellularLocation>
</comment>
<keyword evidence="6" id="KW-0805">Transcription regulation</keyword>
<feature type="compositionally biased region" description="Basic and acidic residues" evidence="9">
    <location>
        <begin position="383"/>
        <end position="395"/>
    </location>
</feature>
<keyword evidence="4" id="KW-0963">Cytoplasm</keyword>
<dbReference type="GO" id="GO:0003712">
    <property type="term" value="F:transcription coregulator activity"/>
    <property type="evidence" value="ECO:0007669"/>
    <property type="project" value="TreeGrafter"/>
</dbReference>
<dbReference type="OrthoDB" id="2359117at2759"/>
<keyword evidence="5" id="KW-0678">Repressor</keyword>
<name>A0A6G1J0I0_9PLEO</name>
<proteinExistence type="inferred from homology"/>
<evidence type="ECO:0000256" key="6">
    <source>
        <dbReference type="ARBA" id="ARBA00023015"/>
    </source>
</evidence>
<protein>
    <recommendedName>
        <fullName evidence="12">Cyclin-dependent kinase</fullName>
    </recommendedName>
</protein>
<dbReference type="EMBL" id="MU005582">
    <property type="protein sequence ID" value="KAF2684026.1"/>
    <property type="molecule type" value="Genomic_DNA"/>
</dbReference>
<comment type="similarity">
    <text evidence="3">Belongs to the WHI5/NRM1 family.</text>
</comment>
<evidence type="ECO:0000313" key="10">
    <source>
        <dbReference type="EMBL" id="KAF2684026.1"/>
    </source>
</evidence>
<gene>
    <name evidence="10" type="ORF">K458DRAFT_487557</name>
</gene>
<feature type="compositionally biased region" description="Low complexity" evidence="9">
    <location>
        <begin position="33"/>
        <end position="53"/>
    </location>
</feature>
<evidence type="ECO:0000256" key="3">
    <source>
        <dbReference type="ARBA" id="ARBA00006922"/>
    </source>
</evidence>
<dbReference type="InterPro" id="IPR039198">
    <property type="entry name" value="Srl3/Whi5"/>
</dbReference>
<evidence type="ECO:0000256" key="9">
    <source>
        <dbReference type="SAM" id="MobiDB-lite"/>
    </source>
</evidence>
<feature type="region of interest" description="Disordered" evidence="9">
    <location>
        <begin position="28"/>
        <end position="84"/>
    </location>
</feature>
<evidence type="ECO:0000256" key="1">
    <source>
        <dbReference type="ARBA" id="ARBA00004123"/>
    </source>
</evidence>
<evidence type="ECO:0000313" key="11">
    <source>
        <dbReference type="Proteomes" id="UP000799291"/>
    </source>
</evidence>
<dbReference type="GO" id="GO:0000082">
    <property type="term" value="P:G1/S transition of mitotic cell cycle"/>
    <property type="evidence" value="ECO:0007669"/>
    <property type="project" value="InterPro"/>
</dbReference>
<sequence>MAQNLNAAHPAPMPALYKRDLPDSQESYLSVASSTFSAPQLPSSSSNLSVSTAGETDVASPPSSKIPPSQKQAIERAVPESPIRARVQDAPLRLDAVNEPRTGDTAASPMSVDFPVAQGFKRNADGLVKGSTMTVDTSIKPTVGHKRPKSIDLGSGSRIGELSAQLKTRLSYAMVKVQNGWEKQSLEELEEQTSQQGSPMSATGRSNGSRPTFDSPTMSERRRRPSGVSENSDQMMISPGQSTPSDPSRSLANTPSTFWRQGTKPTMKAAANLISVTGSDSGAMLGPAAEFSARRKRRSSASHHPPPLLASSQRKHYSDLSASPRAPATPRAGILRMPSQQAEKDAVDTLLFMSSPNNSGRLPHTSMDAQSQRPQAAPPQRRVMFEAHPGGERGFKHPQQPQAPNSQSAAYYRTERSR</sequence>
<dbReference type="GO" id="GO:0005737">
    <property type="term" value="C:cytoplasm"/>
    <property type="evidence" value="ECO:0007669"/>
    <property type="project" value="UniProtKB-SubCell"/>
</dbReference>
<dbReference type="PANTHER" id="PTHR28246">
    <property type="entry name" value="G1-SPECIFIC TRANSCRIPTIONAL REPRESSOR WHI5-RELATED"/>
    <property type="match status" value="1"/>
</dbReference>
<reference evidence="10" key="1">
    <citation type="journal article" date="2020" name="Stud. Mycol.">
        <title>101 Dothideomycetes genomes: a test case for predicting lifestyles and emergence of pathogens.</title>
        <authorList>
            <person name="Haridas S."/>
            <person name="Albert R."/>
            <person name="Binder M."/>
            <person name="Bloem J."/>
            <person name="Labutti K."/>
            <person name="Salamov A."/>
            <person name="Andreopoulos B."/>
            <person name="Baker S."/>
            <person name="Barry K."/>
            <person name="Bills G."/>
            <person name="Bluhm B."/>
            <person name="Cannon C."/>
            <person name="Castanera R."/>
            <person name="Culley D."/>
            <person name="Daum C."/>
            <person name="Ezra D."/>
            <person name="Gonzalez J."/>
            <person name="Henrissat B."/>
            <person name="Kuo A."/>
            <person name="Liang C."/>
            <person name="Lipzen A."/>
            <person name="Lutzoni F."/>
            <person name="Magnuson J."/>
            <person name="Mondo S."/>
            <person name="Nolan M."/>
            <person name="Ohm R."/>
            <person name="Pangilinan J."/>
            <person name="Park H.-J."/>
            <person name="Ramirez L."/>
            <person name="Alfaro M."/>
            <person name="Sun H."/>
            <person name="Tritt A."/>
            <person name="Yoshinaga Y."/>
            <person name="Zwiers L.-H."/>
            <person name="Turgeon B."/>
            <person name="Goodwin S."/>
            <person name="Spatafora J."/>
            <person name="Crous P."/>
            <person name="Grigoriev I."/>
        </authorList>
    </citation>
    <scope>NUCLEOTIDE SEQUENCE</scope>
    <source>
        <strain evidence="10">CBS 122367</strain>
    </source>
</reference>
<dbReference type="PANTHER" id="PTHR28246:SF1">
    <property type="entry name" value="G1-SPECIFIC TRANSCRIPTIONAL REPRESSOR WHI5-RELATED"/>
    <property type="match status" value="1"/>
</dbReference>
<organism evidence="10 11">
    <name type="scientific">Lentithecium fluviatile CBS 122367</name>
    <dbReference type="NCBI Taxonomy" id="1168545"/>
    <lineage>
        <taxon>Eukaryota</taxon>
        <taxon>Fungi</taxon>
        <taxon>Dikarya</taxon>
        <taxon>Ascomycota</taxon>
        <taxon>Pezizomycotina</taxon>
        <taxon>Dothideomycetes</taxon>
        <taxon>Pleosporomycetidae</taxon>
        <taxon>Pleosporales</taxon>
        <taxon>Massarineae</taxon>
        <taxon>Lentitheciaceae</taxon>
        <taxon>Lentithecium</taxon>
    </lineage>
</organism>
<feature type="compositionally biased region" description="Polar residues" evidence="9">
    <location>
        <begin position="228"/>
        <end position="264"/>
    </location>
</feature>
<evidence type="ECO:0000256" key="5">
    <source>
        <dbReference type="ARBA" id="ARBA00022491"/>
    </source>
</evidence>